<dbReference type="RefSeq" id="WP_011869182.1">
    <property type="nucleotide sequence ID" value="NC_009135.1"/>
</dbReference>
<dbReference type="EMBL" id="CP000609">
    <property type="protein sequence ID" value="ABO35732.1"/>
    <property type="molecule type" value="Genomic_DNA"/>
</dbReference>
<organism evidence="2 3">
    <name type="scientific">Methanococcus maripaludis (strain C5 / ATCC BAA-1333)</name>
    <dbReference type="NCBI Taxonomy" id="402880"/>
    <lineage>
        <taxon>Archaea</taxon>
        <taxon>Methanobacteriati</taxon>
        <taxon>Methanobacteriota</taxon>
        <taxon>Methanomada group</taxon>
        <taxon>Methanococci</taxon>
        <taxon>Methanococcales</taxon>
        <taxon>Methanococcaceae</taxon>
        <taxon>Methanococcus</taxon>
    </lineage>
</organism>
<evidence type="ECO:0000313" key="2">
    <source>
        <dbReference type="EMBL" id="ABO35732.1"/>
    </source>
</evidence>
<accession>A4FZU8</accession>
<proteinExistence type="predicted"/>
<dbReference type="STRING" id="402880.MmarC5_1434"/>
<evidence type="ECO:0000313" key="3">
    <source>
        <dbReference type="Proteomes" id="UP000000253"/>
    </source>
</evidence>
<dbReference type="AlphaFoldDB" id="A4FZU8"/>
<dbReference type="KEGG" id="mmq:MmarC5_1434"/>
<dbReference type="OrthoDB" id="101984at2157"/>
<dbReference type="eggNOG" id="arCOG06599">
    <property type="taxonomic scope" value="Archaea"/>
</dbReference>
<feature type="transmembrane region" description="Helical" evidence="1">
    <location>
        <begin position="12"/>
        <end position="34"/>
    </location>
</feature>
<keyword evidence="1" id="KW-1133">Transmembrane helix</keyword>
<reference evidence="2 3" key="1">
    <citation type="submission" date="2007-03" db="EMBL/GenBank/DDBJ databases">
        <title>Complete sequence of chromosome of Methanococcus maripaludis C5.</title>
        <authorList>
            <consortium name="US DOE Joint Genome Institute"/>
            <person name="Copeland A."/>
            <person name="Lucas S."/>
            <person name="Lapidus A."/>
            <person name="Barry K."/>
            <person name="Glavina del Rio T."/>
            <person name="Dalin E."/>
            <person name="Tice H."/>
            <person name="Pitluck S."/>
            <person name="Chertkov O."/>
            <person name="Brettin T."/>
            <person name="Bruce D."/>
            <person name="Han C."/>
            <person name="Detter J.C."/>
            <person name="Schmutz J."/>
            <person name="Larimer F."/>
            <person name="Land M."/>
            <person name="Hauser L."/>
            <person name="Kyrpides N."/>
            <person name="Mikhailova N."/>
            <person name="Sieprawska-Lupa M."/>
            <person name="Whitman W.B."/>
            <person name="Richardson P."/>
        </authorList>
    </citation>
    <scope>NUCLEOTIDE SEQUENCE [LARGE SCALE GENOMIC DNA]</scope>
    <source>
        <strain evidence="3">C5 / ATCC BAA-1333</strain>
    </source>
</reference>
<dbReference type="HOGENOM" id="CLU_975258_0_0_2"/>
<dbReference type="Proteomes" id="UP000000253">
    <property type="component" value="Chromosome"/>
</dbReference>
<sequence length="283" mass="32734">MTLKSKLCSKKGYIFTYEAVAVVILFVAVFYMGYFTFTHINLTNQEQKRDLERFEKANLISDMIFKDYLFPSEYYKNDYHDFLEDVAVRHYGFKKIPGSYDPILVYTKNETLKYYIEIERYNSSIIGLSTVSDNISNPSPKYLLRNIYSKEKNLYTPTLLDYFEANQTSQNLSNGEILYFAINGSSKIDSINVSSTLDTNVTFLVNKVPYKLSLNSTEKVSEFEKVLNTYNDTSFKSNEVMLLNIQGNSLDNVTLNISCNDTSTFYILKMKPYNVTLKVDMAQ</sequence>
<keyword evidence="1" id="KW-0812">Transmembrane</keyword>
<keyword evidence="1" id="KW-0472">Membrane</keyword>
<evidence type="ECO:0000256" key="1">
    <source>
        <dbReference type="SAM" id="Phobius"/>
    </source>
</evidence>
<dbReference type="GeneID" id="4929055"/>
<protein>
    <submittedName>
        <fullName evidence="2">Uncharacterized protein</fullName>
    </submittedName>
</protein>
<gene>
    <name evidence="2" type="ordered locus">MmarC5_1434</name>
</gene>
<name>A4FZU8_METM5</name>